<keyword evidence="8" id="KW-0915">Sodium</keyword>
<keyword evidence="8" id="KW-0479">Metal-binding</keyword>
<organism evidence="10">
    <name type="scientific">Darwinula stevensoni</name>
    <dbReference type="NCBI Taxonomy" id="69355"/>
    <lineage>
        <taxon>Eukaryota</taxon>
        <taxon>Metazoa</taxon>
        <taxon>Ecdysozoa</taxon>
        <taxon>Arthropoda</taxon>
        <taxon>Crustacea</taxon>
        <taxon>Oligostraca</taxon>
        <taxon>Ostracoda</taxon>
        <taxon>Podocopa</taxon>
        <taxon>Podocopida</taxon>
        <taxon>Darwinulocopina</taxon>
        <taxon>Darwinuloidea</taxon>
        <taxon>Darwinulidae</taxon>
        <taxon>Darwinula</taxon>
    </lineage>
</organism>
<dbReference type="GO" id="GO:0046872">
    <property type="term" value="F:metal ion binding"/>
    <property type="evidence" value="ECO:0007669"/>
    <property type="project" value="UniProtKB-KW"/>
</dbReference>
<evidence type="ECO:0000256" key="4">
    <source>
        <dbReference type="ARBA" id="ARBA00022692"/>
    </source>
</evidence>
<dbReference type="GO" id="GO:0089718">
    <property type="term" value="P:amino acid import across plasma membrane"/>
    <property type="evidence" value="ECO:0007669"/>
    <property type="project" value="TreeGrafter"/>
</dbReference>
<evidence type="ECO:0000256" key="6">
    <source>
        <dbReference type="ARBA" id="ARBA00022989"/>
    </source>
</evidence>
<keyword evidence="11" id="KW-1185">Reference proteome</keyword>
<keyword evidence="6 9" id="KW-1133">Transmembrane helix</keyword>
<dbReference type="PANTHER" id="PTHR11616">
    <property type="entry name" value="SODIUM/CHLORIDE DEPENDENT TRANSPORTER"/>
    <property type="match status" value="1"/>
</dbReference>
<dbReference type="Pfam" id="PF00209">
    <property type="entry name" value="SNF"/>
    <property type="match status" value="1"/>
</dbReference>
<protein>
    <recommendedName>
        <fullName evidence="12">Sodium-dependent transporter</fullName>
    </recommendedName>
</protein>
<evidence type="ECO:0000256" key="7">
    <source>
        <dbReference type="ARBA" id="ARBA00023136"/>
    </source>
</evidence>
<dbReference type="EMBL" id="CAJPEV010038446">
    <property type="protein sequence ID" value="CAG0909802.1"/>
    <property type="molecule type" value="Genomic_DNA"/>
</dbReference>
<dbReference type="OrthoDB" id="6581954at2759"/>
<evidence type="ECO:0000256" key="9">
    <source>
        <dbReference type="SAM" id="Phobius"/>
    </source>
</evidence>
<accession>A0A7R9FV22</accession>
<dbReference type="PANTHER" id="PTHR11616:SF303">
    <property type="entry name" value="SODIUM- AND CHLORIDE-DEPENDENT GABA TRANSPORTER INE"/>
    <property type="match status" value="1"/>
</dbReference>
<evidence type="ECO:0000313" key="10">
    <source>
        <dbReference type="EMBL" id="CAD7255611.1"/>
    </source>
</evidence>
<feature type="transmembrane region" description="Helical" evidence="9">
    <location>
        <begin position="99"/>
        <end position="120"/>
    </location>
</feature>
<evidence type="ECO:0000256" key="3">
    <source>
        <dbReference type="ARBA" id="ARBA00022448"/>
    </source>
</evidence>
<feature type="non-terminal residue" evidence="10">
    <location>
        <position position="154"/>
    </location>
</feature>
<dbReference type="SUPFAM" id="SSF161070">
    <property type="entry name" value="SNF-like"/>
    <property type="match status" value="1"/>
</dbReference>
<dbReference type="EMBL" id="LR937964">
    <property type="protein sequence ID" value="CAD7255611.1"/>
    <property type="molecule type" value="Genomic_DNA"/>
</dbReference>
<comment type="subcellular location">
    <subcellularLocation>
        <location evidence="1">Membrane</location>
        <topology evidence="1">Multi-pass membrane protein</topology>
    </subcellularLocation>
</comment>
<keyword evidence="7 9" id="KW-0472">Membrane</keyword>
<sequence>VLVYFSVWKSVRSSGKVVYFTAVFPYVLLFAFLARALTLEGAVDGIQFFFQPKWELLLEAKVWVHAAAQNFNSIRFAFGTLISFASYSRKDNNIVKDTLVVTLVNSLTSLIAGLIVFATLGNLAHQFNEPIDDIVADGSNYFSLTNFRDRFGVA</sequence>
<dbReference type="Proteomes" id="UP000677054">
    <property type="component" value="Unassembled WGS sequence"/>
</dbReference>
<dbReference type="GO" id="GO:0005886">
    <property type="term" value="C:plasma membrane"/>
    <property type="evidence" value="ECO:0007669"/>
    <property type="project" value="TreeGrafter"/>
</dbReference>
<feature type="binding site" evidence="8">
    <location>
        <position position="105"/>
    </location>
    <ligand>
        <name>Na(+)</name>
        <dbReference type="ChEBI" id="CHEBI:29101"/>
        <label>1</label>
    </ligand>
</feature>
<evidence type="ECO:0000256" key="2">
    <source>
        <dbReference type="ARBA" id="ARBA00006459"/>
    </source>
</evidence>
<gene>
    <name evidence="10" type="ORF">DSTB1V02_LOCUS15356</name>
</gene>
<evidence type="ECO:0000256" key="5">
    <source>
        <dbReference type="ARBA" id="ARBA00022847"/>
    </source>
</evidence>
<evidence type="ECO:0000256" key="1">
    <source>
        <dbReference type="ARBA" id="ARBA00004141"/>
    </source>
</evidence>
<dbReference type="InterPro" id="IPR000175">
    <property type="entry name" value="Na/ntran_symport"/>
</dbReference>
<keyword evidence="5" id="KW-0769">Symport</keyword>
<feature type="transmembrane region" description="Helical" evidence="9">
    <location>
        <begin position="62"/>
        <end position="87"/>
    </location>
</feature>
<comment type="similarity">
    <text evidence="2">Belongs to the sodium:neurotransmitter symporter (SNF) (TC 2.A.22) family.</text>
</comment>
<feature type="transmembrane region" description="Helical" evidence="9">
    <location>
        <begin position="17"/>
        <end position="37"/>
    </location>
</feature>
<dbReference type="GO" id="GO:0005283">
    <property type="term" value="F:amino acid:sodium symporter activity"/>
    <property type="evidence" value="ECO:0007669"/>
    <property type="project" value="TreeGrafter"/>
</dbReference>
<feature type="binding site" evidence="8">
    <location>
        <position position="73"/>
    </location>
    <ligand>
        <name>Na(+)</name>
        <dbReference type="ChEBI" id="CHEBI:29101"/>
        <label>1</label>
    </ligand>
</feature>
<dbReference type="PROSITE" id="PS50267">
    <property type="entry name" value="NA_NEUROTRAN_SYMP_3"/>
    <property type="match status" value="1"/>
</dbReference>
<proteinExistence type="inferred from homology"/>
<evidence type="ECO:0000256" key="8">
    <source>
        <dbReference type="PIRSR" id="PIRSR600175-1"/>
    </source>
</evidence>
<keyword evidence="4 9" id="KW-0812">Transmembrane</keyword>
<evidence type="ECO:0000313" key="11">
    <source>
        <dbReference type="Proteomes" id="UP000677054"/>
    </source>
</evidence>
<dbReference type="InterPro" id="IPR037272">
    <property type="entry name" value="SNS_sf"/>
</dbReference>
<reference evidence="10" key="1">
    <citation type="submission" date="2020-11" db="EMBL/GenBank/DDBJ databases">
        <authorList>
            <person name="Tran Van P."/>
        </authorList>
    </citation>
    <scope>NUCLEOTIDE SEQUENCE</scope>
</reference>
<dbReference type="AlphaFoldDB" id="A0A7R9FV22"/>
<evidence type="ECO:0008006" key="12">
    <source>
        <dbReference type="Google" id="ProtNLM"/>
    </source>
</evidence>
<dbReference type="PRINTS" id="PR00176">
    <property type="entry name" value="NANEUSMPORT"/>
</dbReference>
<keyword evidence="3" id="KW-0813">Transport</keyword>
<name>A0A7R9FV22_9CRUS</name>